<dbReference type="PANTHER" id="PTHR33993">
    <property type="entry name" value="GLYOXALASE-RELATED"/>
    <property type="match status" value="1"/>
</dbReference>
<evidence type="ECO:0000313" key="3">
    <source>
        <dbReference type="Proteomes" id="UP001528912"/>
    </source>
</evidence>
<protein>
    <submittedName>
        <fullName evidence="2">VOC family protein</fullName>
    </submittedName>
</protein>
<evidence type="ECO:0000313" key="2">
    <source>
        <dbReference type="EMBL" id="MDF8266175.1"/>
    </source>
</evidence>
<evidence type="ECO:0000259" key="1">
    <source>
        <dbReference type="PROSITE" id="PS51819"/>
    </source>
</evidence>
<organism evidence="2 3">
    <name type="scientific">Luteipulveratus flavus</name>
    <dbReference type="NCBI Taxonomy" id="3031728"/>
    <lineage>
        <taxon>Bacteria</taxon>
        <taxon>Bacillati</taxon>
        <taxon>Actinomycetota</taxon>
        <taxon>Actinomycetes</taxon>
        <taxon>Micrococcales</taxon>
        <taxon>Dermacoccaceae</taxon>
        <taxon>Luteipulveratus</taxon>
    </lineage>
</organism>
<dbReference type="Gene3D" id="3.10.180.10">
    <property type="entry name" value="2,3-Dihydroxybiphenyl 1,2-Dioxygenase, domain 1"/>
    <property type="match status" value="2"/>
</dbReference>
<dbReference type="PANTHER" id="PTHR33993:SF14">
    <property type="entry name" value="GB|AAF24581.1"/>
    <property type="match status" value="1"/>
</dbReference>
<gene>
    <name evidence="2" type="ORF">P4R38_18140</name>
</gene>
<dbReference type="EMBL" id="JAROAV010000051">
    <property type="protein sequence ID" value="MDF8266175.1"/>
    <property type="molecule type" value="Genomic_DNA"/>
</dbReference>
<accession>A0ABT6CBA2</accession>
<feature type="domain" description="VOC" evidence="1">
    <location>
        <begin position="12"/>
        <end position="124"/>
    </location>
</feature>
<dbReference type="InterPro" id="IPR052164">
    <property type="entry name" value="Anthracycline_SecMetBiosynth"/>
</dbReference>
<sequence>MATRDTPWPAGTPCWIDCGFEDLDRARRFYGHLFGWDTDEGEGPNHYTTCLKNHRVVAGMSESQDEHAPTVWTTYFATEDVEATTEAVRRAGGEVVLDATDIDAQGRLAIYRDPTGATFSVWQGGDLTGVQVFGEPGSMAWNDLITRDLEAAKTFYAAVFGYTYEDMGGGYVTFRPPGFEGMAGGMHQAAELADDADPHWLVHFAVADRDATVALAEMEDDVDVLMTMSTPFGPEATLRGAEGEVFNIIALNDGS</sequence>
<keyword evidence="3" id="KW-1185">Reference proteome</keyword>
<comment type="caution">
    <text evidence="2">The sequence shown here is derived from an EMBL/GenBank/DDBJ whole genome shotgun (WGS) entry which is preliminary data.</text>
</comment>
<dbReference type="Pfam" id="PF00903">
    <property type="entry name" value="Glyoxalase"/>
    <property type="match status" value="1"/>
</dbReference>
<proteinExistence type="predicted"/>
<reference evidence="2 3" key="1">
    <citation type="submission" date="2023-03" db="EMBL/GenBank/DDBJ databases">
        <title>YIM 133296 draft genome.</title>
        <authorList>
            <person name="Xiong L."/>
        </authorList>
    </citation>
    <scope>NUCLEOTIDE SEQUENCE [LARGE SCALE GENOMIC DNA]</scope>
    <source>
        <strain evidence="2 3">YIM 133296</strain>
    </source>
</reference>
<dbReference type="InterPro" id="IPR037523">
    <property type="entry name" value="VOC_core"/>
</dbReference>
<name>A0ABT6CBA2_9MICO</name>
<dbReference type="RefSeq" id="WP_277193399.1">
    <property type="nucleotide sequence ID" value="NZ_JAROAV010000051.1"/>
</dbReference>
<dbReference type="CDD" id="cd07247">
    <property type="entry name" value="SgaA_N_like"/>
    <property type="match status" value="1"/>
</dbReference>
<dbReference type="PROSITE" id="PS51819">
    <property type="entry name" value="VOC"/>
    <property type="match status" value="1"/>
</dbReference>
<dbReference type="InterPro" id="IPR029068">
    <property type="entry name" value="Glyas_Bleomycin-R_OHBP_Dase"/>
</dbReference>
<dbReference type="InterPro" id="IPR004360">
    <property type="entry name" value="Glyas_Fos-R_dOase_dom"/>
</dbReference>
<dbReference type="Proteomes" id="UP001528912">
    <property type="component" value="Unassembled WGS sequence"/>
</dbReference>
<dbReference type="SUPFAM" id="SSF54593">
    <property type="entry name" value="Glyoxalase/Bleomycin resistance protein/Dihydroxybiphenyl dioxygenase"/>
    <property type="match status" value="1"/>
</dbReference>